<dbReference type="Proteomes" id="UP000237378">
    <property type="component" value="Unassembled WGS sequence"/>
</dbReference>
<proteinExistence type="predicted"/>
<dbReference type="PANTHER" id="PTHR37625:SF5">
    <property type="entry name" value="LIPOPROTEIN"/>
    <property type="match status" value="1"/>
</dbReference>
<dbReference type="AlphaFoldDB" id="A0A1X0ZNS2"/>
<dbReference type="InterPro" id="IPR017734">
    <property type="entry name" value="T6SS_SciN"/>
</dbReference>
<dbReference type="Pfam" id="PF12790">
    <property type="entry name" value="T6SS-SciN"/>
    <property type="match status" value="1"/>
</dbReference>
<dbReference type="PANTHER" id="PTHR37625">
    <property type="entry name" value="OUTER MEMBRANE LIPOPROTEIN-RELATED"/>
    <property type="match status" value="1"/>
</dbReference>
<dbReference type="InterPro" id="IPR038706">
    <property type="entry name" value="Type_VI_SciN-like_sf"/>
</dbReference>
<reference evidence="1 2" key="1">
    <citation type="submission" date="2016-08" db="EMBL/GenBank/DDBJ databases">
        <authorList>
            <person name="Seilhamer J.J."/>
        </authorList>
    </citation>
    <scope>NUCLEOTIDE SEQUENCE [LARGE SCALE GENOMIC DNA]</scope>
    <source>
        <strain evidence="1 2">KH-18-2</strain>
    </source>
</reference>
<dbReference type="RefSeq" id="WP_028698382.1">
    <property type="nucleotide sequence ID" value="NZ_JBICKD010000099.1"/>
</dbReference>
<comment type="caution">
    <text evidence="1">The sequence shown here is derived from an EMBL/GenBank/DDBJ whole genome shotgun (WGS) entry which is preliminary data.</text>
</comment>
<keyword evidence="1" id="KW-0449">Lipoprotein</keyword>
<evidence type="ECO:0000313" key="2">
    <source>
        <dbReference type="Proteomes" id="UP000237378"/>
    </source>
</evidence>
<protein>
    <submittedName>
        <fullName evidence="1">Type VI secretion system-associated lipoprotein</fullName>
    </submittedName>
</protein>
<dbReference type="Gene3D" id="2.60.40.4150">
    <property type="entry name" value="Type VI secretion system, lipoprotein SciN"/>
    <property type="match status" value="1"/>
</dbReference>
<reference evidence="1 2" key="2">
    <citation type="submission" date="2018-03" db="EMBL/GenBank/DDBJ databases">
        <title>Draft genome of Pseudomonas putida strain KH-18-2.</title>
        <authorList>
            <person name="Yoshizawa S."/>
            <person name="Khan N.H."/>
            <person name="Nishimura M."/>
            <person name="Chiura H.X."/>
            <person name="Ogura Y."/>
            <person name="Hayashi T."/>
            <person name="Kogure K."/>
        </authorList>
    </citation>
    <scope>NUCLEOTIDE SEQUENCE [LARGE SCALE GENOMIC DNA]</scope>
    <source>
        <strain evidence="1 2">KH-18-2</strain>
    </source>
</reference>
<name>A0A1X0ZNS2_PSEPU</name>
<dbReference type="EMBL" id="MING01000083">
    <property type="protein sequence ID" value="POG02840.1"/>
    <property type="molecule type" value="Genomic_DNA"/>
</dbReference>
<organism evidence="1 2">
    <name type="scientific">Pseudomonas putida</name>
    <name type="common">Arthrobacter siderocapsulatus</name>
    <dbReference type="NCBI Taxonomy" id="303"/>
    <lineage>
        <taxon>Bacteria</taxon>
        <taxon>Pseudomonadati</taxon>
        <taxon>Pseudomonadota</taxon>
        <taxon>Gammaproteobacteria</taxon>
        <taxon>Pseudomonadales</taxon>
        <taxon>Pseudomonadaceae</taxon>
        <taxon>Pseudomonas</taxon>
    </lineage>
</organism>
<sequence length="265" mass="28913">MSRLAFLMAPLLIVLVGLPGCTSLSRATKVVLDHSLPIGPPKDAPTQVAFSINVSPTLNGNPNSTDVAAIPESILEPSPYAVTLSAGDPHALTDKVGTLFEYLQAQFPAMSPVETGEEDLSEWARSPMEESSPGSYDDPTVVLTLPGSKAEASVPVATPIAIKILQLRDDSLLRNSVYQLLDDDPAKALRSTYIRDDDYLLNPGQFKFIPFEPIEPETRFVAVIGDYRNQENATWQQVLRIPPRGHQIILSVLVNDAQILLKEEE</sequence>
<evidence type="ECO:0000313" key="1">
    <source>
        <dbReference type="EMBL" id="POG02840.1"/>
    </source>
</evidence>
<dbReference type="NCBIfam" id="TIGR03352">
    <property type="entry name" value="VI_chp_3"/>
    <property type="match status" value="1"/>
</dbReference>
<accession>A0A1X0ZNS2</accession>
<gene>
    <name evidence="1" type="ORF">BGP82_16105</name>
</gene>